<protein>
    <submittedName>
        <fullName evidence="2">Uncharacterized protein</fullName>
    </submittedName>
</protein>
<feature type="region of interest" description="Disordered" evidence="1">
    <location>
        <begin position="22"/>
        <end position="54"/>
    </location>
</feature>
<reference evidence="2 3" key="1">
    <citation type="submission" date="2020-05" db="EMBL/GenBank/DDBJ databases">
        <title>Complete genome sequence of Hymenobacter sp. TS19 in Coasted Sand Dune.</title>
        <authorList>
            <person name="Lee J.-H."/>
            <person name="Jung J.-H."/>
            <person name="Jeong S."/>
            <person name="Zhao L."/>
            <person name="Kim M.-K."/>
            <person name="Seo H.-S."/>
            <person name="Lim S."/>
        </authorList>
    </citation>
    <scope>NUCLEOTIDE SEQUENCE [LARGE SCALE GENOMIC DNA]</scope>
    <source>
        <strain evidence="2 3">TS19</strain>
    </source>
</reference>
<dbReference type="KEGG" id="hts:HMJ29_19920"/>
<evidence type="ECO:0000313" key="2">
    <source>
        <dbReference type="EMBL" id="QJX49049.1"/>
    </source>
</evidence>
<evidence type="ECO:0000256" key="1">
    <source>
        <dbReference type="SAM" id="MobiDB-lite"/>
    </source>
</evidence>
<dbReference type="Proteomes" id="UP000501623">
    <property type="component" value="Chromosome"/>
</dbReference>
<feature type="compositionally biased region" description="Basic and acidic residues" evidence="1">
    <location>
        <begin position="23"/>
        <end position="35"/>
    </location>
</feature>
<organism evidence="2 3">
    <name type="scientific">Hymenobacter taeanensis</name>
    <dbReference type="NCBI Taxonomy" id="2735321"/>
    <lineage>
        <taxon>Bacteria</taxon>
        <taxon>Pseudomonadati</taxon>
        <taxon>Bacteroidota</taxon>
        <taxon>Cytophagia</taxon>
        <taxon>Cytophagales</taxon>
        <taxon>Hymenobacteraceae</taxon>
        <taxon>Hymenobacter</taxon>
    </lineage>
</organism>
<dbReference type="RefSeq" id="WP_171593136.1">
    <property type="nucleotide sequence ID" value="NZ_CP053538.1"/>
</dbReference>
<dbReference type="AlphaFoldDB" id="A0A6M6BM41"/>
<proteinExistence type="predicted"/>
<keyword evidence="3" id="KW-1185">Reference proteome</keyword>
<gene>
    <name evidence="2" type="ORF">HMJ29_19920</name>
</gene>
<dbReference type="EMBL" id="CP053538">
    <property type="protein sequence ID" value="QJX49049.1"/>
    <property type="molecule type" value="Genomic_DNA"/>
</dbReference>
<accession>A0A6M6BM41</accession>
<name>A0A6M6BM41_9BACT</name>
<evidence type="ECO:0000313" key="3">
    <source>
        <dbReference type="Proteomes" id="UP000501623"/>
    </source>
</evidence>
<sequence>MKLSQAVLGAVLVGLAVQTTSCIKKDDPTPKEKQGETSTKSPKTPDACPGCGMG</sequence>